<evidence type="ECO:0000256" key="7">
    <source>
        <dbReference type="ARBA" id="ARBA00022827"/>
    </source>
</evidence>
<comment type="function">
    <text evidence="13">Broad spectrum monooxygenase that catalyzes the oxygenation of a wide variety of nitrogen- and sulfur-containing compounds including xenobiotics. Catalyzes the S-oxygenation of hypotaurine to produce taurine, an organic osmolyte involved in cell volume regulation as well as a variety of cytoprotective and developmental processes. In vitro, catalyzes the N-oxygenation of trimethylamine (TMA) to produce trimethylamine N-oxide (TMAO) and could therefore participate to the detoxification of this compound that is generated by the action of gut microbiota from dietary precursors such as choline, choline containing compounds, betaine or L-carnitine.</text>
</comment>
<comment type="catalytic activity">
    <reaction evidence="15">
        <text>hypotaurine + NADPH + O2 + H(+) = taurine + NADP(+) + H2O</text>
        <dbReference type="Rhea" id="RHEA:69819"/>
        <dbReference type="ChEBI" id="CHEBI:15377"/>
        <dbReference type="ChEBI" id="CHEBI:15378"/>
        <dbReference type="ChEBI" id="CHEBI:15379"/>
        <dbReference type="ChEBI" id="CHEBI:57783"/>
        <dbReference type="ChEBI" id="CHEBI:57853"/>
        <dbReference type="ChEBI" id="CHEBI:58349"/>
        <dbReference type="ChEBI" id="CHEBI:507393"/>
        <dbReference type="EC" id="1.14.13.8"/>
    </reaction>
    <physiologicalReaction direction="left-to-right" evidence="15">
        <dbReference type="Rhea" id="RHEA:69820"/>
    </physiologicalReaction>
</comment>
<comment type="catalytic activity">
    <reaction evidence="14">
        <text>hypotaurine + NADH + O2 + H(+) = taurine + NAD(+) + H2O</text>
        <dbReference type="Rhea" id="RHEA:74111"/>
        <dbReference type="ChEBI" id="CHEBI:15377"/>
        <dbReference type="ChEBI" id="CHEBI:15378"/>
        <dbReference type="ChEBI" id="CHEBI:15379"/>
        <dbReference type="ChEBI" id="CHEBI:57540"/>
        <dbReference type="ChEBI" id="CHEBI:57853"/>
        <dbReference type="ChEBI" id="CHEBI:57945"/>
        <dbReference type="ChEBI" id="CHEBI:507393"/>
        <dbReference type="EC" id="1.14.13.8"/>
    </reaction>
    <physiologicalReaction direction="left-to-right" evidence="14">
        <dbReference type="Rhea" id="RHEA:74112"/>
    </physiologicalReaction>
</comment>
<dbReference type="Proteomes" id="UP000807504">
    <property type="component" value="Unassembled WGS sequence"/>
</dbReference>
<evidence type="ECO:0000256" key="5">
    <source>
        <dbReference type="ARBA" id="ARBA00022692"/>
    </source>
</evidence>
<comment type="catalytic activity">
    <reaction evidence="16">
        <text>trimethylamine + NADPH + O2 = trimethylamine N-oxide + NADP(+) + H2O</text>
        <dbReference type="Rhea" id="RHEA:31979"/>
        <dbReference type="ChEBI" id="CHEBI:15377"/>
        <dbReference type="ChEBI" id="CHEBI:15379"/>
        <dbReference type="ChEBI" id="CHEBI:15724"/>
        <dbReference type="ChEBI" id="CHEBI:57783"/>
        <dbReference type="ChEBI" id="CHEBI:58349"/>
        <dbReference type="ChEBI" id="CHEBI:58389"/>
        <dbReference type="EC" id="1.14.13.148"/>
    </reaction>
    <physiologicalReaction direction="left-to-right" evidence="16">
        <dbReference type="Rhea" id="RHEA:31980"/>
    </physiologicalReaction>
</comment>
<reference evidence="19" key="1">
    <citation type="journal article" date="2020" name="bioRxiv">
        <title>Chromosome-level reference genome of the European wasp spider Argiope bruennichi: a resource for studies on range expansion and evolutionary adaptation.</title>
        <authorList>
            <person name="Sheffer M.M."/>
            <person name="Hoppe A."/>
            <person name="Krehenwinkel H."/>
            <person name="Uhl G."/>
            <person name="Kuss A.W."/>
            <person name="Jensen L."/>
            <person name="Jensen C."/>
            <person name="Gillespie R.G."/>
            <person name="Hoff K.J."/>
            <person name="Prost S."/>
        </authorList>
    </citation>
    <scope>NUCLEOTIDE SEQUENCE</scope>
</reference>
<dbReference type="FunFam" id="3.50.50.60:FF:000159">
    <property type="entry name" value="Dimethylaniline monooxygenase [N-oxide-forming]"/>
    <property type="match status" value="1"/>
</dbReference>
<dbReference type="GO" id="GO:0050660">
    <property type="term" value="F:flavin adenine dinucleotide binding"/>
    <property type="evidence" value="ECO:0007669"/>
    <property type="project" value="InterPro"/>
</dbReference>
<evidence type="ECO:0000256" key="17">
    <source>
        <dbReference type="ARBA" id="ARBA00049443"/>
    </source>
</evidence>
<keyword evidence="12" id="KW-0472">Membrane</keyword>
<accession>A0A8T0EUL9</accession>
<evidence type="ECO:0000313" key="20">
    <source>
        <dbReference type="Proteomes" id="UP000807504"/>
    </source>
</evidence>
<evidence type="ECO:0000256" key="16">
    <source>
        <dbReference type="ARBA" id="ARBA00048088"/>
    </source>
</evidence>
<evidence type="ECO:0000256" key="3">
    <source>
        <dbReference type="ARBA" id="ARBA00009183"/>
    </source>
</evidence>
<dbReference type="InterPro" id="IPR000960">
    <property type="entry name" value="Flavin_mOase"/>
</dbReference>
<dbReference type="InterPro" id="IPR036188">
    <property type="entry name" value="FAD/NAD-bd_sf"/>
</dbReference>
<dbReference type="EMBL" id="JABXBU010001863">
    <property type="protein sequence ID" value="KAF8781434.1"/>
    <property type="molecule type" value="Genomic_DNA"/>
</dbReference>
<evidence type="ECO:0000256" key="12">
    <source>
        <dbReference type="ARBA" id="ARBA00023136"/>
    </source>
</evidence>
<dbReference type="SUPFAM" id="SSF51905">
    <property type="entry name" value="FAD/NAD(P)-binding domain"/>
    <property type="match status" value="2"/>
</dbReference>
<keyword evidence="7 18" id="KW-0274">FAD</keyword>
<protein>
    <recommendedName>
        <fullName evidence="18">Flavin-containing monooxygenase</fullName>
        <ecNumber evidence="18">1.-.-.-</ecNumber>
    </recommendedName>
</protein>
<gene>
    <name evidence="19" type="ORF">HNY73_011828</name>
</gene>
<dbReference type="PANTHER" id="PTHR23023">
    <property type="entry name" value="DIMETHYLANILINE MONOOXYGENASE"/>
    <property type="match status" value="1"/>
</dbReference>
<keyword evidence="4 18" id="KW-0285">Flavoprotein</keyword>
<organism evidence="19 20">
    <name type="scientific">Argiope bruennichi</name>
    <name type="common">Wasp spider</name>
    <name type="synonym">Aranea bruennichi</name>
    <dbReference type="NCBI Taxonomy" id="94029"/>
    <lineage>
        <taxon>Eukaryota</taxon>
        <taxon>Metazoa</taxon>
        <taxon>Ecdysozoa</taxon>
        <taxon>Arthropoda</taxon>
        <taxon>Chelicerata</taxon>
        <taxon>Arachnida</taxon>
        <taxon>Araneae</taxon>
        <taxon>Araneomorphae</taxon>
        <taxon>Entelegynae</taxon>
        <taxon>Araneoidea</taxon>
        <taxon>Araneidae</taxon>
        <taxon>Argiope</taxon>
    </lineage>
</organism>
<keyword evidence="9" id="KW-1133">Transmembrane helix</keyword>
<keyword evidence="6" id="KW-0256">Endoplasmic reticulum</keyword>
<dbReference type="Gene3D" id="3.50.50.60">
    <property type="entry name" value="FAD/NAD(P)-binding domain"/>
    <property type="match status" value="3"/>
</dbReference>
<evidence type="ECO:0000256" key="4">
    <source>
        <dbReference type="ARBA" id="ARBA00022630"/>
    </source>
</evidence>
<keyword evidence="11 18" id="KW-0503">Monooxygenase</keyword>
<evidence type="ECO:0000256" key="1">
    <source>
        <dbReference type="ARBA" id="ARBA00001974"/>
    </source>
</evidence>
<evidence type="ECO:0000256" key="6">
    <source>
        <dbReference type="ARBA" id="ARBA00022824"/>
    </source>
</evidence>
<comment type="subcellular location">
    <subcellularLocation>
        <location evidence="2">Endoplasmic reticulum membrane</location>
        <topology evidence="2">Single-pass membrane protein</topology>
    </subcellularLocation>
</comment>
<reference evidence="19" key="2">
    <citation type="submission" date="2020-06" db="EMBL/GenBank/DDBJ databases">
        <authorList>
            <person name="Sheffer M."/>
        </authorList>
    </citation>
    <scope>NUCLEOTIDE SEQUENCE</scope>
</reference>
<evidence type="ECO:0000256" key="18">
    <source>
        <dbReference type="RuleBase" id="RU361177"/>
    </source>
</evidence>
<evidence type="ECO:0000256" key="9">
    <source>
        <dbReference type="ARBA" id="ARBA00022989"/>
    </source>
</evidence>
<proteinExistence type="inferred from homology"/>
<evidence type="ECO:0000256" key="13">
    <source>
        <dbReference type="ARBA" id="ARBA00045957"/>
    </source>
</evidence>
<comment type="similarity">
    <text evidence="3 18">Belongs to the FMO family.</text>
</comment>
<keyword evidence="10 18" id="KW-0560">Oxidoreductase</keyword>
<dbReference type="InterPro" id="IPR020946">
    <property type="entry name" value="Flavin_mOase-like"/>
</dbReference>
<dbReference type="PIRSF" id="PIRSF000332">
    <property type="entry name" value="FMO"/>
    <property type="match status" value="1"/>
</dbReference>
<dbReference type="Pfam" id="PF00743">
    <property type="entry name" value="FMO-like"/>
    <property type="match status" value="1"/>
</dbReference>
<keyword evidence="8" id="KW-0521">NADP</keyword>
<dbReference type="GO" id="GO:0050661">
    <property type="term" value="F:NADP binding"/>
    <property type="evidence" value="ECO:0007669"/>
    <property type="project" value="InterPro"/>
</dbReference>
<evidence type="ECO:0000256" key="11">
    <source>
        <dbReference type="ARBA" id="ARBA00023033"/>
    </source>
</evidence>
<comment type="cofactor">
    <cofactor evidence="1 18">
        <name>FAD</name>
        <dbReference type="ChEBI" id="CHEBI:57692"/>
    </cofactor>
</comment>
<keyword evidence="20" id="KW-1185">Reference proteome</keyword>
<comment type="catalytic activity">
    <reaction evidence="17">
        <text>N,N-dimethylaniline + NADPH + O2 + H(+) = N,N-dimethylaniline N-oxide + NADP(+) + H2O</text>
        <dbReference type="Rhea" id="RHEA:24468"/>
        <dbReference type="ChEBI" id="CHEBI:15377"/>
        <dbReference type="ChEBI" id="CHEBI:15378"/>
        <dbReference type="ChEBI" id="CHEBI:15379"/>
        <dbReference type="ChEBI" id="CHEBI:16269"/>
        <dbReference type="ChEBI" id="CHEBI:17735"/>
        <dbReference type="ChEBI" id="CHEBI:57783"/>
        <dbReference type="ChEBI" id="CHEBI:58349"/>
        <dbReference type="EC" id="1.14.13.8"/>
    </reaction>
    <physiologicalReaction direction="left-to-right" evidence="17">
        <dbReference type="Rhea" id="RHEA:24469"/>
    </physiologicalReaction>
</comment>
<evidence type="ECO:0000256" key="14">
    <source>
        <dbReference type="ARBA" id="ARBA00047338"/>
    </source>
</evidence>
<evidence type="ECO:0000256" key="15">
    <source>
        <dbReference type="ARBA" id="ARBA00048041"/>
    </source>
</evidence>
<evidence type="ECO:0000256" key="10">
    <source>
        <dbReference type="ARBA" id="ARBA00023002"/>
    </source>
</evidence>
<name>A0A8T0EUL9_ARGBR</name>
<dbReference type="InterPro" id="IPR050346">
    <property type="entry name" value="FMO-like"/>
</dbReference>
<dbReference type="GO" id="GO:0004499">
    <property type="term" value="F:N,N-dimethylaniline monooxygenase activity"/>
    <property type="evidence" value="ECO:0007669"/>
    <property type="project" value="InterPro"/>
</dbReference>
<comment type="caution">
    <text evidence="19">The sequence shown here is derived from an EMBL/GenBank/DDBJ whole genome shotgun (WGS) entry which is preliminary data.</text>
</comment>
<sequence>MVRKFLRFKWQREYEVNCTLRPEERKIQENKKLEDVKYKDNWTMTVNEKDILETEANPKHLERYMDKSKKRIAVIGAGVSGMSSIAMLKEEGLEPVCFEKTDRPGGTWFYREETIEGVASIMPTTIINHSKEMGAFSTFPPAKEYNNYMRHYEMYQYLMEYWSKYDCLKHVRVNMEVISVKRTDDYNETGRWAVTAKSLITNEISTEVYDGVVVCVGHINRPKMAIFPGQDKFKGKIIHSHSLKGVDEYKNQVIVIVGTGCSALDAAVETSNVAKQVYVSTKTGAHIMTRIGPHGKPMDYVLLRRYLTNYLNLWPRDWCSKFLEKKFLDSKFDHKLYKVHPKHRMLSKDPIINDHIGSKLLSGSVVQKGDISHFTETGVVFNGEDEETRADTVIMATGYTWKFPFLDDDIVIQEEGRFKLYKCMYPPHLPHPTLVLVGFVLVWGPGMPVGEMQARWAASIFSGRNSLPSVEEMEKDIQKRHSRNAKWYAPNDKMTIRVDFVQYLDEIATLLGAKPNFCKLFFTDPKLFWKLIWGPSLSYQYRLQGPHKWKGARETILTSKERLMFPLKFHQCQKRGVEKEKGLVKAF</sequence>
<evidence type="ECO:0000313" key="19">
    <source>
        <dbReference type="EMBL" id="KAF8781434.1"/>
    </source>
</evidence>
<dbReference type="EC" id="1.-.-.-" evidence="18"/>
<keyword evidence="5" id="KW-0812">Transmembrane</keyword>
<dbReference type="PRINTS" id="PR00370">
    <property type="entry name" value="FMOXYGENASE"/>
</dbReference>
<dbReference type="GO" id="GO:0034899">
    <property type="term" value="F:trimethylamine monooxygenase activity"/>
    <property type="evidence" value="ECO:0007669"/>
    <property type="project" value="UniProtKB-EC"/>
</dbReference>
<evidence type="ECO:0000256" key="2">
    <source>
        <dbReference type="ARBA" id="ARBA00004389"/>
    </source>
</evidence>
<evidence type="ECO:0000256" key="8">
    <source>
        <dbReference type="ARBA" id="ARBA00022857"/>
    </source>
</evidence>
<dbReference type="AlphaFoldDB" id="A0A8T0EUL9"/>
<dbReference type="GO" id="GO:0005789">
    <property type="term" value="C:endoplasmic reticulum membrane"/>
    <property type="evidence" value="ECO:0007669"/>
    <property type="project" value="UniProtKB-SubCell"/>
</dbReference>